<evidence type="ECO:0000313" key="1">
    <source>
        <dbReference type="EMBL" id="EKE74980.1"/>
    </source>
</evidence>
<dbReference type="eggNOG" id="COG1262">
    <property type="taxonomic scope" value="Bacteria"/>
</dbReference>
<dbReference type="AlphaFoldDB" id="K2KCC0"/>
<dbReference type="Proteomes" id="UP000006755">
    <property type="component" value="Unassembled WGS sequence"/>
</dbReference>
<gene>
    <name evidence="1" type="ORF">B3C1_08831</name>
</gene>
<evidence type="ECO:0008006" key="3">
    <source>
        <dbReference type="Google" id="ProtNLM"/>
    </source>
</evidence>
<dbReference type="EMBL" id="AMRI01000010">
    <property type="protein sequence ID" value="EKE74980.1"/>
    <property type="molecule type" value="Genomic_DNA"/>
</dbReference>
<dbReference type="RefSeq" id="WP_008484296.1">
    <property type="nucleotide sequence ID" value="NZ_AMRI01000010.1"/>
</dbReference>
<protein>
    <recommendedName>
        <fullName evidence="3">PEGA domain-containing protein</fullName>
    </recommendedName>
</protein>
<evidence type="ECO:0000313" key="2">
    <source>
        <dbReference type="Proteomes" id="UP000006755"/>
    </source>
</evidence>
<name>K2KCC0_9GAMM</name>
<organism evidence="1 2">
    <name type="scientific">Gallaecimonas xiamenensis 3-C-1</name>
    <dbReference type="NCBI Taxonomy" id="745411"/>
    <lineage>
        <taxon>Bacteria</taxon>
        <taxon>Pseudomonadati</taxon>
        <taxon>Pseudomonadota</taxon>
        <taxon>Gammaproteobacteria</taxon>
        <taxon>Enterobacterales</taxon>
        <taxon>Gallaecimonadaceae</taxon>
        <taxon>Gallaecimonas</taxon>
    </lineage>
</organism>
<comment type="caution">
    <text evidence="1">The sequence shown here is derived from an EMBL/GenBank/DDBJ whole genome shotgun (WGS) entry which is preliminary data.</text>
</comment>
<sequence length="112" mass="12436">MIKTAKLITVWMLIWLGLVIYQFLVPSVPAAPNPLPTVSSPSSVFRLQIKTSPAKARVRVMNIPDKYQYGMALPPGQYRIKVDAPGYQSKSLVLQVKAGQASDIFHVALERK</sequence>
<dbReference type="Gene3D" id="2.60.40.1120">
    <property type="entry name" value="Carboxypeptidase-like, regulatory domain"/>
    <property type="match status" value="1"/>
</dbReference>
<accession>K2KCC0</accession>
<keyword evidence="2" id="KW-1185">Reference proteome</keyword>
<proteinExistence type="predicted"/>
<reference evidence="1 2" key="1">
    <citation type="journal article" date="2012" name="J. Bacteriol.">
        <title>Genome Sequence of Gallaecimonas xiamenensis Type Strain 3-C-1.</title>
        <authorList>
            <person name="Lai Q."/>
            <person name="Wang L."/>
            <person name="Wang W."/>
            <person name="Shao Z."/>
        </authorList>
    </citation>
    <scope>NUCLEOTIDE SEQUENCE [LARGE SCALE GENOMIC DNA]</scope>
    <source>
        <strain evidence="1 2">3-C-1</strain>
    </source>
</reference>
<dbReference type="STRING" id="745411.B3C1_08831"/>